<name>A0A7W3U2M9_9GAMM</name>
<comment type="caution">
    <text evidence="2">The sequence shown here is derived from an EMBL/GenBank/DDBJ whole genome shotgun (WGS) entry which is preliminary data.</text>
</comment>
<feature type="transmembrane region" description="Helical" evidence="1">
    <location>
        <begin position="101"/>
        <end position="129"/>
    </location>
</feature>
<feature type="transmembrane region" description="Helical" evidence="1">
    <location>
        <begin position="36"/>
        <end position="56"/>
    </location>
</feature>
<keyword evidence="1" id="KW-1133">Transmembrane helix</keyword>
<evidence type="ECO:0000256" key="1">
    <source>
        <dbReference type="SAM" id="Phobius"/>
    </source>
</evidence>
<sequence length="155" mass="16688">MTPAERAHADRQMRWIMALTVPVYFATWGLVLDGWFIGTAGLAWATALVYAGLHAVENRWRGHCMLSADATAVPAAALVYGAGIAWLSYHFHPELEGWRALSALFAFGSALMAGHVAAFAWAALVGWALERWWTLPPQAPADVPADASADGGREA</sequence>
<dbReference type="RefSeq" id="WP_182668620.1">
    <property type="nucleotide sequence ID" value="NZ_JACHTE010000003.1"/>
</dbReference>
<keyword evidence="1" id="KW-0812">Transmembrane</keyword>
<feature type="transmembrane region" description="Helical" evidence="1">
    <location>
        <begin position="12"/>
        <end position="30"/>
    </location>
</feature>
<accession>A0A7W3U2M9</accession>
<organism evidence="2 3">
    <name type="scientific">Marilutibacter penaei</name>
    <dbReference type="NCBI Taxonomy" id="2759900"/>
    <lineage>
        <taxon>Bacteria</taxon>
        <taxon>Pseudomonadati</taxon>
        <taxon>Pseudomonadota</taxon>
        <taxon>Gammaproteobacteria</taxon>
        <taxon>Lysobacterales</taxon>
        <taxon>Lysobacteraceae</taxon>
        <taxon>Marilutibacter</taxon>
    </lineage>
</organism>
<dbReference type="AlphaFoldDB" id="A0A7W3U2M9"/>
<dbReference type="EMBL" id="JACHTE010000003">
    <property type="protein sequence ID" value="MBB1087833.1"/>
    <property type="molecule type" value="Genomic_DNA"/>
</dbReference>
<keyword evidence="3" id="KW-1185">Reference proteome</keyword>
<evidence type="ECO:0000313" key="2">
    <source>
        <dbReference type="EMBL" id="MBB1087833.1"/>
    </source>
</evidence>
<reference evidence="2 3" key="1">
    <citation type="submission" date="2020-07" db="EMBL/GenBank/DDBJ databases">
        <authorList>
            <person name="Xu S."/>
            <person name="Li A."/>
        </authorList>
    </citation>
    <scope>NUCLEOTIDE SEQUENCE [LARGE SCALE GENOMIC DNA]</scope>
    <source>
        <strain evidence="2 3">SG-8</strain>
    </source>
</reference>
<proteinExistence type="predicted"/>
<protein>
    <submittedName>
        <fullName evidence="2">Uncharacterized protein</fullName>
    </submittedName>
</protein>
<gene>
    <name evidence="2" type="ORF">H4F99_04940</name>
</gene>
<dbReference type="Proteomes" id="UP000552587">
    <property type="component" value="Unassembled WGS sequence"/>
</dbReference>
<feature type="transmembrane region" description="Helical" evidence="1">
    <location>
        <begin position="68"/>
        <end position="89"/>
    </location>
</feature>
<keyword evidence="1" id="KW-0472">Membrane</keyword>
<evidence type="ECO:0000313" key="3">
    <source>
        <dbReference type="Proteomes" id="UP000552587"/>
    </source>
</evidence>